<dbReference type="GO" id="GO:0043136">
    <property type="term" value="F:sn-glycerol 3-phosphatase activity"/>
    <property type="evidence" value="ECO:0007669"/>
    <property type="project" value="UniProtKB-ARBA"/>
</dbReference>
<dbReference type="InterPro" id="IPR045228">
    <property type="entry name" value="Gpp1/Gpp2-like"/>
</dbReference>
<dbReference type="SFLD" id="SFLDG01135">
    <property type="entry name" value="C1.5.6:_HAD__Beta-PGM__Phospha"/>
    <property type="match status" value="1"/>
</dbReference>
<gene>
    <name evidence="9" type="ORF">WJX73_000973</name>
</gene>
<dbReference type="SFLD" id="SFLDS00003">
    <property type="entry name" value="Haloacid_Dehalogenase"/>
    <property type="match status" value="1"/>
</dbReference>
<dbReference type="Proteomes" id="UP001465755">
    <property type="component" value="Unassembled WGS sequence"/>
</dbReference>
<evidence type="ECO:0000256" key="4">
    <source>
        <dbReference type="ARBA" id="ARBA00022842"/>
    </source>
</evidence>
<keyword evidence="10" id="KW-1185">Reference proteome</keyword>
<dbReference type="SUPFAM" id="SSF56784">
    <property type="entry name" value="HAD-like"/>
    <property type="match status" value="1"/>
</dbReference>
<evidence type="ECO:0000256" key="8">
    <source>
        <dbReference type="ARBA" id="ARBA00061496"/>
    </source>
</evidence>
<evidence type="ECO:0000313" key="9">
    <source>
        <dbReference type="EMBL" id="KAK9785681.1"/>
    </source>
</evidence>
<comment type="catalytic activity">
    <reaction evidence="6">
        <text>sn-glycerol 3-phosphate + H2O = glycerol + phosphate</text>
        <dbReference type="Rhea" id="RHEA:66372"/>
        <dbReference type="ChEBI" id="CHEBI:15377"/>
        <dbReference type="ChEBI" id="CHEBI:17754"/>
        <dbReference type="ChEBI" id="CHEBI:43474"/>
        <dbReference type="ChEBI" id="CHEBI:57597"/>
        <dbReference type="EC" id="3.1.3.21"/>
    </reaction>
</comment>
<dbReference type="Pfam" id="PF00702">
    <property type="entry name" value="Hydrolase"/>
    <property type="match status" value="1"/>
</dbReference>
<dbReference type="PANTHER" id="PTHR18901:SF38">
    <property type="entry name" value="PSEUDOURIDINE-5'-PHOSPHATASE"/>
    <property type="match status" value="1"/>
</dbReference>
<dbReference type="InterPro" id="IPR023214">
    <property type="entry name" value="HAD_sf"/>
</dbReference>
<dbReference type="GO" id="GO:0006114">
    <property type="term" value="P:glycerol biosynthetic process"/>
    <property type="evidence" value="ECO:0007669"/>
    <property type="project" value="UniProtKB-ARBA"/>
</dbReference>
<keyword evidence="4" id="KW-0460">Magnesium</keyword>
<evidence type="ECO:0000256" key="1">
    <source>
        <dbReference type="ARBA" id="ARBA00001946"/>
    </source>
</evidence>
<dbReference type="Gene3D" id="3.40.50.1000">
    <property type="entry name" value="HAD superfamily/HAD-like"/>
    <property type="match status" value="1"/>
</dbReference>
<dbReference type="EC" id="3.1.3.21" evidence="5"/>
<organism evidence="9 10">
    <name type="scientific">Symbiochloris irregularis</name>
    <dbReference type="NCBI Taxonomy" id="706552"/>
    <lineage>
        <taxon>Eukaryota</taxon>
        <taxon>Viridiplantae</taxon>
        <taxon>Chlorophyta</taxon>
        <taxon>core chlorophytes</taxon>
        <taxon>Trebouxiophyceae</taxon>
        <taxon>Trebouxiales</taxon>
        <taxon>Trebouxiaceae</taxon>
        <taxon>Symbiochloris</taxon>
    </lineage>
</organism>
<dbReference type="InterPro" id="IPR023198">
    <property type="entry name" value="PGP-like_dom2"/>
</dbReference>
<comment type="cofactor">
    <cofactor evidence="1">
        <name>Mg(2+)</name>
        <dbReference type="ChEBI" id="CHEBI:18420"/>
    </cofactor>
</comment>
<dbReference type="InterPro" id="IPR006439">
    <property type="entry name" value="HAD-SF_hydro_IA"/>
</dbReference>
<dbReference type="PANTHER" id="PTHR18901">
    <property type="entry name" value="2-DEOXYGLUCOSE-6-PHOSPHATE PHOSPHATASE 2"/>
    <property type="match status" value="1"/>
</dbReference>
<dbReference type="FunFam" id="3.40.50.1000:FF:000055">
    <property type="entry name" value="Haloacid dehalogenase-like hydrolase family protein"/>
    <property type="match status" value="1"/>
</dbReference>
<evidence type="ECO:0000256" key="5">
    <source>
        <dbReference type="ARBA" id="ARBA00038981"/>
    </source>
</evidence>
<dbReference type="EMBL" id="JALJOQ010000294">
    <property type="protein sequence ID" value="KAK9785681.1"/>
    <property type="molecule type" value="Genomic_DNA"/>
</dbReference>
<comment type="similarity">
    <text evidence="8">Belongs to the HAD-like hydrolase superfamily. DOG/GPP family.</text>
</comment>
<proteinExistence type="inferred from homology"/>
<reference evidence="9 10" key="1">
    <citation type="journal article" date="2024" name="Nat. Commun.">
        <title>Phylogenomics reveals the evolutionary origins of lichenization in chlorophyte algae.</title>
        <authorList>
            <person name="Puginier C."/>
            <person name="Libourel C."/>
            <person name="Otte J."/>
            <person name="Skaloud P."/>
            <person name="Haon M."/>
            <person name="Grisel S."/>
            <person name="Petersen M."/>
            <person name="Berrin J.G."/>
            <person name="Delaux P.M."/>
            <person name="Dal Grande F."/>
            <person name="Keller J."/>
        </authorList>
    </citation>
    <scope>NUCLEOTIDE SEQUENCE [LARGE SCALE GENOMIC DNA]</scope>
    <source>
        <strain evidence="9 10">SAG 2036</strain>
    </source>
</reference>
<dbReference type="PRINTS" id="PR00413">
    <property type="entry name" value="HADHALOGNASE"/>
</dbReference>
<protein>
    <recommendedName>
        <fullName evidence="5">glycerol-1-phosphatase</fullName>
        <ecNumber evidence="5">3.1.3.21</ecNumber>
    </recommendedName>
</protein>
<evidence type="ECO:0000256" key="3">
    <source>
        <dbReference type="ARBA" id="ARBA00022801"/>
    </source>
</evidence>
<keyword evidence="3" id="KW-0378">Hydrolase</keyword>
<evidence type="ECO:0000256" key="2">
    <source>
        <dbReference type="ARBA" id="ARBA00022723"/>
    </source>
</evidence>
<dbReference type="NCBIfam" id="TIGR01509">
    <property type="entry name" value="HAD-SF-IA-v3"/>
    <property type="match status" value="1"/>
</dbReference>
<evidence type="ECO:0000313" key="10">
    <source>
        <dbReference type="Proteomes" id="UP001465755"/>
    </source>
</evidence>
<dbReference type="SFLD" id="SFLDG01129">
    <property type="entry name" value="C1.5:_HAD__Beta-PGM__Phosphata"/>
    <property type="match status" value="1"/>
</dbReference>
<sequence>MSPKQISHVIFDMDGLLLDTENFYTIVQKRILAKYNRDFTWELKSKMMGQKALAAAQIAVKELQLEGQLTAEDFLRQREEQLDALFPTTQLLPGAERLVRHLKQHNIPICVATSSHSRHFDSKTTLHKQLFSLFDHIVTGDQIVRGKPAPDAFLTAAGQYKPAPDPQKCLVFEDAPVGMQAAKAAGMWCVMVPAQELVKLDGSCTKGADLVLGSLLEFDPTPWGLPPFP</sequence>
<comment type="caution">
    <text evidence="9">The sequence shown here is derived from an EMBL/GenBank/DDBJ whole genome shotgun (WGS) entry which is preliminary data.</text>
</comment>
<dbReference type="AlphaFoldDB" id="A0AAW1NIR6"/>
<name>A0AAW1NIR6_9CHLO</name>
<keyword evidence="2" id="KW-0479">Metal-binding</keyword>
<comment type="catalytic activity">
    <reaction evidence="7">
        <text>sn-glycerol 1-phosphate + H2O = glycerol + phosphate</text>
        <dbReference type="Rhea" id="RHEA:46084"/>
        <dbReference type="ChEBI" id="CHEBI:15377"/>
        <dbReference type="ChEBI" id="CHEBI:17754"/>
        <dbReference type="ChEBI" id="CHEBI:43474"/>
        <dbReference type="ChEBI" id="CHEBI:57685"/>
        <dbReference type="EC" id="3.1.3.21"/>
    </reaction>
</comment>
<dbReference type="Gene3D" id="1.10.150.240">
    <property type="entry name" value="Putative phosphatase, domain 2"/>
    <property type="match status" value="1"/>
</dbReference>
<dbReference type="GO" id="GO:0046872">
    <property type="term" value="F:metal ion binding"/>
    <property type="evidence" value="ECO:0007669"/>
    <property type="project" value="UniProtKB-KW"/>
</dbReference>
<evidence type="ECO:0000256" key="6">
    <source>
        <dbReference type="ARBA" id="ARBA00048354"/>
    </source>
</evidence>
<dbReference type="CDD" id="cd07529">
    <property type="entry name" value="HAD_AtGPP-like"/>
    <property type="match status" value="1"/>
</dbReference>
<evidence type="ECO:0000256" key="7">
    <source>
        <dbReference type="ARBA" id="ARBA00049369"/>
    </source>
</evidence>
<dbReference type="InterPro" id="IPR036412">
    <property type="entry name" value="HAD-like_sf"/>
</dbReference>
<accession>A0AAW1NIR6</accession>
<dbReference type="FunFam" id="1.10.150.240:FF:000001">
    <property type="entry name" value="Haloacid dehalogenase-like hydrolase domain"/>
    <property type="match status" value="1"/>
</dbReference>